<dbReference type="InterPro" id="IPR052526">
    <property type="entry name" value="HTH-type_Bedaq_tolerance"/>
</dbReference>
<dbReference type="RefSeq" id="WP_286345426.1">
    <property type="nucleotide sequence ID" value="NZ_AP027732.1"/>
</dbReference>
<organism evidence="2 3">
    <name type="scientific">Frondihabitans sucicola</name>
    <dbReference type="NCBI Taxonomy" id="1268041"/>
    <lineage>
        <taxon>Bacteria</taxon>
        <taxon>Bacillati</taxon>
        <taxon>Actinomycetota</taxon>
        <taxon>Actinomycetes</taxon>
        <taxon>Micrococcales</taxon>
        <taxon>Microbacteriaceae</taxon>
        <taxon>Frondihabitans</taxon>
    </lineage>
</organism>
<dbReference type="SMART" id="SM00347">
    <property type="entry name" value="HTH_MARR"/>
    <property type="match status" value="1"/>
</dbReference>
<dbReference type="SUPFAM" id="SSF46785">
    <property type="entry name" value="Winged helix' DNA-binding domain"/>
    <property type="match status" value="1"/>
</dbReference>
<dbReference type="Proteomes" id="UP001321486">
    <property type="component" value="Chromosome"/>
</dbReference>
<dbReference type="PANTHER" id="PTHR39515:SF2">
    <property type="entry name" value="HTH-TYPE TRANSCRIPTIONAL REGULATOR RV0880"/>
    <property type="match status" value="1"/>
</dbReference>
<evidence type="ECO:0000313" key="3">
    <source>
        <dbReference type="Proteomes" id="UP001321486"/>
    </source>
</evidence>
<dbReference type="PANTHER" id="PTHR39515">
    <property type="entry name" value="CONSERVED PROTEIN"/>
    <property type="match status" value="1"/>
</dbReference>
<dbReference type="InterPro" id="IPR036388">
    <property type="entry name" value="WH-like_DNA-bd_sf"/>
</dbReference>
<dbReference type="Pfam" id="PF12802">
    <property type="entry name" value="MarR_2"/>
    <property type="match status" value="1"/>
</dbReference>
<dbReference type="InterPro" id="IPR036390">
    <property type="entry name" value="WH_DNA-bd_sf"/>
</dbReference>
<name>A0ABN6XWD5_9MICO</name>
<gene>
    <name evidence="2" type="ORF">GCM10025867_06940</name>
</gene>
<accession>A0ABN6XWD5</accession>
<sequence>MEPSGDFELDTADRLRRSVGDLVRAVRDVTDAAPDNQIETLGYLMRGGPQSIAALARQRRIRHQSMSATVAELASRGLVERSADPSDARGVLIALTEAGSRVVTESREMRATLLLGVAEIALDEADLALLARVPTLLDRLTAALEAAVPAEDPGS</sequence>
<evidence type="ECO:0000259" key="1">
    <source>
        <dbReference type="PROSITE" id="PS50995"/>
    </source>
</evidence>
<dbReference type="Gene3D" id="1.10.10.10">
    <property type="entry name" value="Winged helix-like DNA-binding domain superfamily/Winged helix DNA-binding domain"/>
    <property type="match status" value="1"/>
</dbReference>
<proteinExistence type="predicted"/>
<dbReference type="InterPro" id="IPR000835">
    <property type="entry name" value="HTH_MarR-typ"/>
</dbReference>
<evidence type="ECO:0000313" key="2">
    <source>
        <dbReference type="EMBL" id="BDZ48453.1"/>
    </source>
</evidence>
<dbReference type="PROSITE" id="PS50995">
    <property type="entry name" value="HTH_MARR_2"/>
    <property type="match status" value="1"/>
</dbReference>
<keyword evidence="3" id="KW-1185">Reference proteome</keyword>
<feature type="domain" description="HTH marR-type" evidence="1">
    <location>
        <begin position="1"/>
        <end position="142"/>
    </location>
</feature>
<dbReference type="EMBL" id="AP027732">
    <property type="protein sequence ID" value="BDZ48453.1"/>
    <property type="molecule type" value="Genomic_DNA"/>
</dbReference>
<protein>
    <recommendedName>
        <fullName evidence="1">HTH marR-type domain-containing protein</fullName>
    </recommendedName>
</protein>
<reference evidence="3" key="1">
    <citation type="journal article" date="2019" name="Int. J. Syst. Evol. Microbiol.">
        <title>The Global Catalogue of Microorganisms (GCM) 10K type strain sequencing project: providing services to taxonomists for standard genome sequencing and annotation.</title>
        <authorList>
            <consortium name="The Broad Institute Genomics Platform"/>
            <consortium name="The Broad Institute Genome Sequencing Center for Infectious Disease"/>
            <person name="Wu L."/>
            <person name="Ma J."/>
        </authorList>
    </citation>
    <scope>NUCLEOTIDE SEQUENCE [LARGE SCALE GENOMIC DNA]</scope>
    <source>
        <strain evidence="3">NBRC 108728</strain>
    </source>
</reference>